<dbReference type="OrthoDB" id="1839301at2759"/>
<organism evidence="2 3">
    <name type="scientific">Dorcoceras hygrometricum</name>
    <dbReference type="NCBI Taxonomy" id="472368"/>
    <lineage>
        <taxon>Eukaryota</taxon>
        <taxon>Viridiplantae</taxon>
        <taxon>Streptophyta</taxon>
        <taxon>Embryophyta</taxon>
        <taxon>Tracheophyta</taxon>
        <taxon>Spermatophyta</taxon>
        <taxon>Magnoliopsida</taxon>
        <taxon>eudicotyledons</taxon>
        <taxon>Gunneridae</taxon>
        <taxon>Pentapetalae</taxon>
        <taxon>asterids</taxon>
        <taxon>lamiids</taxon>
        <taxon>Lamiales</taxon>
        <taxon>Gesneriaceae</taxon>
        <taxon>Didymocarpoideae</taxon>
        <taxon>Trichosporeae</taxon>
        <taxon>Loxocarpinae</taxon>
        <taxon>Dorcoceras</taxon>
    </lineage>
</organism>
<keyword evidence="3" id="KW-1185">Reference proteome</keyword>
<keyword evidence="2" id="KW-0489">Methyltransferase</keyword>
<protein>
    <submittedName>
        <fullName evidence="2">5-methyltetrahydropteroyltriglutamate--homocysteine methyltransferase</fullName>
    </submittedName>
</protein>
<keyword evidence="2" id="KW-0808">Transferase</keyword>
<dbReference type="EMBL" id="KQ992984">
    <property type="protein sequence ID" value="KZV49728.1"/>
    <property type="molecule type" value="Genomic_DNA"/>
</dbReference>
<feature type="region of interest" description="Disordered" evidence="1">
    <location>
        <begin position="453"/>
        <end position="476"/>
    </location>
</feature>
<name>A0A2Z7CSN0_9LAMI</name>
<accession>A0A2Z7CSN0</accession>
<evidence type="ECO:0000313" key="2">
    <source>
        <dbReference type="EMBL" id="KZV49728.1"/>
    </source>
</evidence>
<dbReference type="Proteomes" id="UP000250235">
    <property type="component" value="Unassembled WGS sequence"/>
</dbReference>
<proteinExistence type="predicted"/>
<dbReference type="AlphaFoldDB" id="A0A2Z7CSN0"/>
<evidence type="ECO:0000313" key="3">
    <source>
        <dbReference type="Proteomes" id="UP000250235"/>
    </source>
</evidence>
<reference evidence="2 3" key="1">
    <citation type="journal article" date="2015" name="Proc. Natl. Acad. Sci. U.S.A.">
        <title>The resurrection genome of Boea hygrometrica: A blueprint for survival of dehydration.</title>
        <authorList>
            <person name="Xiao L."/>
            <person name="Yang G."/>
            <person name="Zhang L."/>
            <person name="Yang X."/>
            <person name="Zhao S."/>
            <person name="Ji Z."/>
            <person name="Zhou Q."/>
            <person name="Hu M."/>
            <person name="Wang Y."/>
            <person name="Chen M."/>
            <person name="Xu Y."/>
            <person name="Jin H."/>
            <person name="Xiao X."/>
            <person name="Hu G."/>
            <person name="Bao F."/>
            <person name="Hu Y."/>
            <person name="Wan P."/>
            <person name="Li L."/>
            <person name="Deng X."/>
            <person name="Kuang T."/>
            <person name="Xiang C."/>
            <person name="Zhu J.K."/>
            <person name="Oliver M.J."/>
            <person name="He Y."/>
        </authorList>
    </citation>
    <scope>NUCLEOTIDE SEQUENCE [LARGE SCALE GENOMIC DNA]</scope>
    <source>
        <strain evidence="3">cv. XS01</strain>
    </source>
</reference>
<dbReference type="GO" id="GO:0032259">
    <property type="term" value="P:methylation"/>
    <property type="evidence" value="ECO:0007669"/>
    <property type="project" value="UniProtKB-KW"/>
</dbReference>
<dbReference type="GO" id="GO:0008168">
    <property type="term" value="F:methyltransferase activity"/>
    <property type="evidence" value="ECO:0007669"/>
    <property type="project" value="UniProtKB-KW"/>
</dbReference>
<gene>
    <name evidence="2" type="ORF">F511_23346</name>
</gene>
<evidence type="ECO:0000256" key="1">
    <source>
        <dbReference type="SAM" id="MobiDB-lite"/>
    </source>
</evidence>
<sequence length="557" mass="61963">MDMKDWVYDCVTPVSQLWEKLPTQIALNTLAPIGLFFEPVQCLSTFTPHAVKTWGWYRVCIEVLRYSMFGCLKPVSSFNLCTVLVPMGLVFGDSSIPRRIVDNVSYRIQIIDSVLPEPSVQTTPVVYITSIPTDSIRLSPRNSDISLTSPHQSPSTDSFMHFNAEDISLGTDAVVEQILLPNTVAPTTDLFEQFAQLRASISQLSIKQLRTQSSIGNLQNHLLSIIDDLDKAFANARTQQDQDLRGIRAQSGIFSTDLDTIHKEEFLDNAKFKRDVVVSTIGGKRMFISEEISTAVFSLPTEGLVDVSELLDRMVTQMKIEFSDSGVPVKSSCKMKSMNTQYSLLNDIIAKALTSKAGSFDAVTQERFLEAKKDIGDEEEAITEAKMAVVMEARTAAAQAKRMESARFNGEAVVIPATKNKRTTFGRVAPTFKTFTVVPVVVEVVPIQMVRPSSSSERKPTAAKRKMIVEKDSDSEDAAPLRKKGICQIYPGVYIIAEDYCRKEAKRRQQSLATTPSLTVEEPVSKILWSQNVDIRGVDEHQRSLPQIALKRSGSKF</sequence>